<keyword evidence="2" id="KW-0677">Repeat</keyword>
<dbReference type="InterPro" id="IPR018247">
    <property type="entry name" value="EF_Hand_1_Ca_BS"/>
</dbReference>
<dbReference type="SMART" id="SM00054">
    <property type="entry name" value="EFh"/>
    <property type="match status" value="3"/>
</dbReference>
<dbReference type="PROSITE" id="PS50222">
    <property type="entry name" value="EF_HAND_2"/>
    <property type="match status" value="3"/>
</dbReference>
<keyword evidence="1" id="KW-0479">Metal-binding</keyword>
<reference evidence="6" key="2">
    <citation type="journal article" date="2023" name="Front. Microbiol.">
        <title>Ralstonia chuxiongensis sp. nov., Ralstonia mojiangensis sp. nov., and Ralstonia soli sp. nov., isolated from tobacco fields, are three novel species in the family Burkholderiaceae.</title>
        <authorList>
            <person name="Lu C.H."/>
            <person name="Zhang Y.Y."/>
            <person name="Jiang N."/>
            <person name="Chen W."/>
            <person name="Shao X."/>
            <person name="Zhao Z.M."/>
            <person name="Lu W.L."/>
            <person name="Hu X."/>
            <person name="Xi Y.X."/>
            <person name="Zou S.Y."/>
            <person name="Wei Q.J."/>
            <person name="Lin Z.L."/>
            <person name="Gong L."/>
            <person name="Gai X.T."/>
            <person name="Zhang L.Q."/>
            <person name="Li J.Y."/>
            <person name="Jin Y."/>
            <person name="Xia Z.Y."/>
        </authorList>
    </citation>
    <scope>NUCLEOTIDE SEQUENCE</scope>
    <source>
        <strain evidence="6">21MJYT02-11</strain>
    </source>
</reference>
<dbReference type="EMBL" id="JAMXHT010000008">
    <property type="protein sequence ID" value="MCO5400706.1"/>
    <property type="molecule type" value="Genomic_DNA"/>
</dbReference>
<protein>
    <submittedName>
        <fullName evidence="6">EF-hand domain-containing protein</fullName>
    </submittedName>
</protein>
<dbReference type="Pfam" id="PF13499">
    <property type="entry name" value="EF-hand_7"/>
    <property type="match status" value="1"/>
</dbReference>
<feature type="domain" description="EF-hand" evidence="5">
    <location>
        <begin position="158"/>
        <end position="184"/>
    </location>
</feature>
<sequence>MTNKRAVQAFLATSALFLAMSGMNARAQDASAPAASAQAPAAAPAAPQTDARAGKPGHHHGGQGGFKAIDTNGDGQISRDEARGHAWLEKNFDQIDTNHDGQLSKDELAAWHKAHKGEMREKMAQRFDAKFKAADKDNDGSLTKEEAQTGMPRLAKNFDQIDANHDGKITQDEIRAYMLARHEARKAQKSNPATAAMPGGATATKGE</sequence>
<accession>A0ABT1AQZ3</accession>
<evidence type="ECO:0000313" key="7">
    <source>
        <dbReference type="Proteomes" id="UP001162811"/>
    </source>
</evidence>
<dbReference type="SUPFAM" id="SSF47473">
    <property type="entry name" value="EF-hand"/>
    <property type="match status" value="1"/>
</dbReference>
<name>A0ABT1AQZ3_9RALS</name>
<dbReference type="PANTHER" id="PTHR10827">
    <property type="entry name" value="RETICULOCALBIN"/>
    <property type="match status" value="1"/>
</dbReference>
<dbReference type="Gene3D" id="1.10.238.10">
    <property type="entry name" value="EF-hand"/>
    <property type="match status" value="2"/>
</dbReference>
<evidence type="ECO:0000256" key="1">
    <source>
        <dbReference type="ARBA" id="ARBA00022723"/>
    </source>
</evidence>
<dbReference type="InterPro" id="IPR011992">
    <property type="entry name" value="EF-hand-dom_pair"/>
</dbReference>
<dbReference type="RefSeq" id="WP_252683371.1">
    <property type="nucleotide sequence ID" value="NZ_JAMXHT010000008.1"/>
</dbReference>
<dbReference type="Proteomes" id="UP001162811">
    <property type="component" value="Unassembled WGS sequence"/>
</dbReference>
<feature type="chain" id="PRO_5045916253" evidence="4">
    <location>
        <begin position="28"/>
        <end position="207"/>
    </location>
</feature>
<feature type="signal peptide" evidence="4">
    <location>
        <begin position="1"/>
        <end position="27"/>
    </location>
</feature>
<organism evidence="6 7">
    <name type="scientific">Ralstonia soli</name>
    <dbReference type="NCBI Taxonomy" id="2953896"/>
    <lineage>
        <taxon>Bacteria</taxon>
        <taxon>Pseudomonadati</taxon>
        <taxon>Pseudomonadota</taxon>
        <taxon>Betaproteobacteria</taxon>
        <taxon>Burkholderiales</taxon>
        <taxon>Burkholderiaceae</taxon>
        <taxon>Ralstonia</taxon>
    </lineage>
</organism>
<keyword evidence="7" id="KW-1185">Reference proteome</keyword>
<gene>
    <name evidence="6" type="ORF">NG900_21110</name>
</gene>
<comment type="caution">
    <text evidence="6">The sequence shown here is derived from an EMBL/GenBank/DDBJ whole genome shotgun (WGS) entry which is preliminary data.</text>
</comment>
<evidence type="ECO:0000259" key="5">
    <source>
        <dbReference type="PROSITE" id="PS50222"/>
    </source>
</evidence>
<evidence type="ECO:0000256" key="2">
    <source>
        <dbReference type="ARBA" id="ARBA00022737"/>
    </source>
</evidence>
<feature type="region of interest" description="Disordered" evidence="3">
    <location>
        <begin position="31"/>
        <end position="78"/>
    </location>
</feature>
<feature type="domain" description="EF-hand" evidence="5">
    <location>
        <begin position="122"/>
        <end position="157"/>
    </location>
</feature>
<feature type="region of interest" description="Disordered" evidence="3">
    <location>
        <begin position="183"/>
        <end position="207"/>
    </location>
</feature>
<keyword evidence="4" id="KW-0732">Signal</keyword>
<proteinExistence type="predicted"/>
<dbReference type="PROSITE" id="PS00018">
    <property type="entry name" value="EF_HAND_1"/>
    <property type="match status" value="2"/>
</dbReference>
<dbReference type="PANTHER" id="PTHR10827:SF98">
    <property type="entry name" value="45 KDA CALCIUM-BINDING PROTEIN"/>
    <property type="match status" value="1"/>
</dbReference>
<feature type="compositionally biased region" description="Low complexity" evidence="3">
    <location>
        <begin position="192"/>
        <end position="207"/>
    </location>
</feature>
<reference evidence="6" key="1">
    <citation type="submission" date="2022-06" db="EMBL/GenBank/DDBJ databases">
        <authorList>
            <person name="Lu C.-H."/>
        </authorList>
    </citation>
    <scope>NUCLEOTIDE SEQUENCE</scope>
    <source>
        <strain evidence="6">21MJYT02-11</strain>
    </source>
</reference>
<dbReference type="Pfam" id="PF13202">
    <property type="entry name" value="EF-hand_5"/>
    <property type="match status" value="2"/>
</dbReference>
<dbReference type="InterPro" id="IPR002048">
    <property type="entry name" value="EF_hand_dom"/>
</dbReference>
<feature type="domain" description="EF-hand" evidence="5">
    <location>
        <begin position="83"/>
        <end position="118"/>
    </location>
</feature>
<evidence type="ECO:0000256" key="3">
    <source>
        <dbReference type="SAM" id="MobiDB-lite"/>
    </source>
</evidence>
<evidence type="ECO:0000256" key="4">
    <source>
        <dbReference type="SAM" id="SignalP"/>
    </source>
</evidence>
<evidence type="ECO:0000313" key="6">
    <source>
        <dbReference type="EMBL" id="MCO5400706.1"/>
    </source>
</evidence>
<feature type="compositionally biased region" description="Low complexity" evidence="3">
    <location>
        <begin position="31"/>
        <end position="51"/>
    </location>
</feature>